<proteinExistence type="predicted"/>
<evidence type="ECO:0000313" key="3">
    <source>
        <dbReference type="Proteomes" id="UP001629523"/>
    </source>
</evidence>
<evidence type="ECO:0000256" key="1">
    <source>
        <dbReference type="SAM" id="Phobius"/>
    </source>
</evidence>
<keyword evidence="1" id="KW-0812">Transmembrane</keyword>
<keyword evidence="1" id="KW-0472">Membrane</keyword>
<dbReference type="RefSeq" id="WP_077295815.1">
    <property type="nucleotide sequence ID" value="NZ_CABHYG010000001.1"/>
</dbReference>
<accession>A0ABW9F3A5</accession>
<dbReference type="EMBL" id="JBBEST010000015">
    <property type="protein sequence ID" value="MFM1348819.1"/>
    <property type="molecule type" value="Genomic_DNA"/>
</dbReference>
<feature type="transmembrane region" description="Helical" evidence="1">
    <location>
        <begin position="12"/>
        <end position="33"/>
    </location>
</feature>
<evidence type="ECO:0000313" key="2">
    <source>
        <dbReference type="EMBL" id="MFM1348819.1"/>
    </source>
</evidence>
<comment type="caution">
    <text evidence="2">The sequence shown here is derived from an EMBL/GenBank/DDBJ whole genome shotgun (WGS) entry which is preliminary data.</text>
</comment>
<feature type="transmembrane region" description="Helical" evidence="1">
    <location>
        <begin position="85"/>
        <end position="107"/>
    </location>
</feature>
<dbReference type="GeneID" id="93968794"/>
<sequence length="151" mass="17647">MEKSSSLVTRLIHLLSITLMAIWLISITTKMLFSYEDTRQQSEYGHPITQVYDTGGQTYYFDSYTINKKEGFTTFKPQKPVLHQISFSLTIFLLLTLSLYLLLWSFINIINVTGTCAIEPRSLIKHMDESWYITHTYNYLVNNKCDILEIK</sequence>
<name>A0ABW9F3A5_9GAMM</name>
<gene>
    <name evidence="2" type="ORF">WFP14_19955</name>
</gene>
<organism evidence="2 3">
    <name type="scientific">Yersinia proxima</name>
    <dbReference type="NCBI Taxonomy" id="2890316"/>
    <lineage>
        <taxon>Bacteria</taxon>
        <taxon>Pseudomonadati</taxon>
        <taxon>Pseudomonadota</taxon>
        <taxon>Gammaproteobacteria</taxon>
        <taxon>Enterobacterales</taxon>
        <taxon>Yersiniaceae</taxon>
        <taxon>Yersinia</taxon>
    </lineage>
</organism>
<keyword evidence="3" id="KW-1185">Reference proteome</keyword>
<dbReference type="Proteomes" id="UP001629523">
    <property type="component" value="Unassembled WGS sequence"/>
</dbReference>
<reference evidence="2 3" key="1">
    <citation type="journal article" date="2024" name="Infect. Genet. Evol.">
        <title>Characteristics and comparative genome analysis of Yersinia enterocolitica and related species associated with human infections in Switzerland 2019-2023.</title>
        <authorList>
            <person name="Stevens M.J.A."/>
            <person name="Horlbog J.A."/>
            <person name="Diethelm A."/>
            <person name="Stephan R."/>
            <person name="Nuesch-Inderbinen M."/>
        </authorList>
    </citation>
    <scope>NUCLEOTIDE SEQUENCE [LARGE SCALE GENOMIC DNA]</scope>
    <source>
        <strain evidence="2 3">N20-0302</strain>
    </source>
</reference>
<protein>
    <submittedName>
        <fullName evidence="2">Uncharacterized protein</fullName>
    </submittedName>
</protein>
<keyword evidence="1" id="KW-1133">Transmembrane helix</keyword>